<dbReference type="PROSITE" id="PS51257">
    <property type="entry name" value="PROKAR_LIPOPROTEIN"/>
    <property type="match status" value="1"/>
</dbReference>
<dbReference type="SUPFAM" id="SSF48695">
    <property type="entry name" value="Multiheme cytochromes"/>
    <property type="match status" value="1"/>
</dbReference>
<reference evidence="3" key="2">
    <citation type="submission" date="2023-01" db="EMBL/GenBank/DDBJ databases">
        <title>Draft genome sequence of Paraferrimonas sedimenticola strain NBRC 101628.</title>
        <authorList>
            <person name="Sun Q."/>
            <person name="Mori K."/>
        </authorList>
    </citation>
    <scope>NUCLEOTIDE SEQUENCE</scope>
    <source>
        <strain evidence="3">NBRC 101628</strain>
    </source>
</reference>
<evidence type="ECO:0008006" key="5">
    <source>
        <dbReference type="Google" id="ProtNLM"/>
    </source>
</evidence>
<reference evidence="3" key="1">
    <citation type="journal article" date="2014" name="Int. J. Syst. Evol. Microbiol.">
        <title>Complete genome sequence of Corynebacterium casei LMG S-19264T (=DSM 44701T), isolated from a smear-ripened cheese.</title>
        <authorList>
            <consortium name="US DOE Joint Genome Institute (JGI-PGF)"/>
            <person name="Walter F."/>
            <person name="Albersmeier A."/>
            <person name="Kalinowski J."/>
            <person name="Ruckert C."/>
        </authorList>
    </citation>
    <scope>NUCLEOTIDE SEQUENCE</scope>
    <source>
        <strain evidence="3">NBRC 101628</strain>
    </source>
</reference>
<dbReference type="Proteomes" id="UP001161422">
    <property type="component" value="Unassembled WGS sequence"/>
</dbReference>
<protein>
    <recommendedName>
        <fullName evidence="5">Cytochrome c-552/4 domain-containing protein</fullName>
    </recommendedName>
</protein>
<evidence type="ECO:0000256" key="2">
    <source>
        <dbReference type="SAM" id="SignalP"/>
    </source>
</evidence>
<keyword evidence="1" id="KW-0175">Coiled coil</keyword>
<evidence type="ECO:0000256" key="1">
    <source>
        <dbReference type="SAM" id="Coils"/>
    </source>
</evidence>
<feature type="signal peptide" evidence="2">
    <location>
        <begin position="1"/>
        <end position="20"/>
    </location>
</feature>
<keyword evidence="2" id="KW-0732">Signal</keyword>
<keyword evidence="4" id="KW-1185">Reference proteome</keyword>
<dbReference type="InterPro" id="IPR036280">
    <property type="entry name" value="Multihaem_cyt_sf"/>
</dbReference>
<comment type="caution">
    <text evidence="3">The sequence shown here is derived from an EMBL/GenBank/DDBJ whole genome shotgun (WGS) entry which is preliminary data.</text>
</comment>
<dbReference type="RefSeq" id="WP_095504800.1">
    <property type="nucleotide sequence ID" value="NZ_BSNC01000006.1"/>
</dbReference>
<gene>
    <name evidence="3" type="ORF">GCM10007895_26600</name>
</gene>
<proteinExistence type="predicted"/>
<feature type="coiled-coil region" evidence="1">
    <location>
        <begin position="28"/>
        <end position="55"/>
    </location>
</feature>
<evidence type="ECO:0000313" key="4">
    <source>
        <dbReference type="Proteomes" id="UP001161422"/>
    </source>
</evidence>
<dbReference type="EMBL" id="BSNC01000006">
    <property type="protein sequence ID" value="GLP97353.1"/>
    <property type="molecule type" value="Genomic_DNA"/>
</dbReference>
<accession>A0AA37RY27</accession>
<sequence length="371" mass="40760">MMNKKLLVTALAASITLGLAGCSDDTDTSGLEQQIADLTAQNDELTQETVALAAKAESYISTFQQQCDNIGIKFDYVDPNASAPAQFAAYGALASSETVHMGIDACLSCHQGKIEADPKHQVRNWKDDKDCQSCHPAQVTNKAESPWGDITFASGANYFYGTASYSDPQFLSQRMNGKTKIWVELENMDPNYLDYYPEAATTLEEACNSPSRENIHTMFPDNGKEHRVYGNSLGVKTIATVREEKDAEGNIVQRPNIAVFGFGLDIDKDTGKQTSGMTISNNNTCQAAVMQGEAVLEYYEYDSLEQVKFERNKGARILVKTDLVGTSLRNAFFQPLEGMDDQTAIDPATVNWDDVAWCSLKFDVDQIVPLG</sequence>
<name>A0AA37RY27_9GAMM</name>
<organism evidence="3 4">
    <name type="scientific">Paraferrimonas sedimenticola</name>
    <dbReference type="NCBI Taxonomy" id="375674"/>
    <lineage>
        <taxon>Bacteria</taxon>
        <taxon>Pseudomonadati</taxon>
        <taxon>Pseudomonadota</taxon>
        <taxon>Gammaproteobacteria</taxon>
        <taxon>Alteromonadales</taxon>
        <taxon>Ferrimonadaceae</taxon>
        <taxon>Paraferrimonas</taxon>
    </lineage>
</organism>
<dbReference type="AlphaFoldDB" id="A0AA37RY27"/>
<evidence type="ECO:0000313" key="3">
    <source>
        <dbReference type="EMBL" id="GLP97353.1"/>
    </source>
</evidence>
<feature type="chain" id="PRO_5041229350" description="Cytochrome c-552/4 domain-containing protein" evidence="2">
    <location>
        <begin position="21"/>
        <end position="371"/>
    </location>
</feature>